<accession>D9SK43</accession>
<dbReference type="EMBL" id="CP002159">
    <property type="protein sequence ID" value="ADL56455.1"/>
    <property type="molecule type" value="Genomic_DNA"/>
</dbReference>
<dbReference type="OrthoDB" id="9807346at2"/>
<protein>
    <recommendedName>
        <fullName evidence="3">Uracil-DNA glycosylase</fullName>
    </recommendedName>
</protein>
<keyword evidence="2" id="KW-1185">Reference proteome</keyword>
<name>D9SK43_GALCS</name>
<gene>
    <name evidence="1" type="ordered locus">Galf_2456</name>
</gene>
<reference evidence="1 2" key="1">
    <citation type="submission" date="2010-08" db="EMBL/GenBank/DDBJ databases">
        <title>Complete sequence of Gallionella capsiferriformans ES-2.</title>
        <authorList>
            <consortium name="US DOE Joint Genome Institute"/>
            <person name="Lucas S."/>
            <person name="Copeland A."/>
            <person name="Lapidus A."/>
            <person name="Cheng J.-F."/>
            <person name="Bruce D."/>
            <person name="Goodwin L."/>
            <person name="Pitluck S."/>
            <person name="Chertkov O."/>
            <person name="Davenport K.W."/>
            <person name="Detter J.C."/>
            <person name="Han C."/>
            <person name="Tapia R."/>
            <person name="Land M."/>
            <person name="Hauser L."/>
            <person name="Chang Y.-J."/>
            <person name="Jeffries C."/>
            <person name="Kyrpides N."/>
            <person name="Ivanova N."/>
            <person name="Mikhailova N."/>
            <person name="Shelobolina E.S."/>
            <person name="Picardal F."/>
            <person name="Roden E."/>
            <person name="Emerson D."/>
            <person name="Woyke T."/>
        </authorList>
    </citation>
    <scope>NUCLEOTIDE SEQUENCE [LARGE SCALE GENOMIC DNA]</scope>
    <source>
        <strain evidence="1 2">ES-2</strain>
    </source>
</reference>
<dbReference type="eggNOG" id="ENOG5032P1Q">
    <property type="taxonomic scope" value="Bacteria"/>
</dbReference>
<dbReference type="HOGENOM" id="CLU_197489_1_0_4"/>
<sequence length="62" mass="7463">MSQDKENVRCRDCRHYYVTHQVNFRYGCRALDFKSRREPATEVREASGQSCQYFHRKATQFA</sequence>
<evidence type="ECO:0008006" key="3">
    <source>
        <dbReference type="Google" id="ProtNLM"/>
    </source>
</evidence>
<dbReference type="Proteomes" id="UP000001235">
    <property type="component" value="Chromosome"/>
</dbReference>
<evidence type="ECO:0000313" key="1">
    <source>
        <dbReference type="EMBL" id="ADL56455.1"/>
    </source>
</evidence>
<dbReference type="AlphaFoldDB" id="D9SK43"/>
<dbReference type="KEGG" id="gca:Galf_2456"/>
<proteinExistence type="predicted"/>
<organism evidence="1 2">
    <name type="scientific">Gallionella capsiferriformans (strain ES-2)</name>
    <name type="common">Gallionella ferruginea capsiferriformans (strain ES-2)</name>
    <dbReference type="NCBI Taxonomy" id="395494"/>
    <lineage>
        <taxon>Bacteria</taxon>
        <taxon>Pseudomonadati</taxon>
        <taxon>Pseudomonadota</taxon>
        <taxon>Betaproteobacteria</taxon>
        <taxon>Nitrosomonadales</taxon>
        <taxon>Gallionellaceae</taxon>
        <taxon>Gallionella</taxon>
    </lineage>
</organism>
<evidence type="ECO:0000313" key="2">
    <source>
        <dbReference type="Proteomes" id="UP000001235"/>
    </source>
</evidence>
<dbReference type="STRING" id="395494.Galf_2456"/>